<accession>I3S0H0</accession>
<dbReference type="InterPro" id="IPR036397">
    <property type="entry name" value="RNaseH_sf"/>
</dbReference>
<name>I3S0H0_LOTJA</name>
<reference evidence="3" key="1">
    <citation type="submission" date="2012-05" db="EMBL/GenBank/DDBJ databases">
        <authorList>
            <person name="Krishnakumar V."/>
            <person name="Cheung F."/>
            <person name="Xiao Y."/>
            <person name="Chan A."/>
            <person name="Moskal W.A."/>
            <person name="Town C.D."/>
        </authorList>
    </citation>
    <scope>NUCLEOTIDE SEQUENCE</scope>
</reference>
<organism evidence="3">
    <name type="scientific">Lotus japonicus</name>
    <name type="common">Lotus corniculatus var. japonicus</name>
    <dbReference type="NCBI Taxonomy" id="34305"/>
    <lineage>
        <taxon>Eukaryota</taxon>
        <taxon>Viridiplantae</taxon>
        <taxon>Streptophyta</taxon>
        <taxon>Embryophyta</taxon>
        <taxon>Tracheophyta</taxon>
        <taxon>Spermatophyta</taxon>
        <taxon>Magnoliopsida</taxon>
        <taxon>eudicotyledons</taxon>
        <taxon>Gunneridae</taxon>
        <taxon>Pentapetalae</taxon>
        <taxon>rosids</taxon>
        <taxon>fabids</taxon>
        <taxon>Fabales</taxon>
        <taxon>Fabaceae</taxon>
        <taxon>Papilionoideae</taxon>
        <taxon>50 kb inversion clade</taxon>
        <taxon>NPAAA clade</taxon>
        <taxon>Hologalegina</taxon>
        <taxon>robinioid clade</taxon>
        <taxon>Loteae</taxon>
        <taxon>Lotus</taxon>
    </lineage>
</organism>
<dbReference type="PANTHER" id="PTHR47074">
    <property type="entry name" value="BNAC02G40300D PROTEIN"/>
    <property type="match status" value="1"/>
</dbReference>
<keyword evidence="1" id="KW-0732">Signal</keyword>
<dbReference type="InterPro" id="IPR002156">
    <property type="entry name" value="RNaseH_domain"/>
</dbReference>
<protein>
    <recommendedName>
        <fullName evidence="2">RNase H type-1 domain-containing protein</fullName>
    </recommendedName>
</protein>
<feature type="chain" id="PRO_5003678553" description="RNase H type-1 domain-containing protein" evidence="1">
    <location>
        <begin position="22"/>
        <end position="100"/>
    </location>
</feature>
<dbReference type="InterPro" id="IPR044730">
    <property type="entry name" value="RNase_H-like_dom_plant"/>
</dbReference>
<feature type="domain" description="RNase H type-1" evidence="2">
    <location>
        <begin position="4"/>
        <end position="76"/>
    </location>
</feature>
<dbReference type="Pfam" id="PF13456">
    <property type="entry name" value="RVT_3"/>
    <property type="match status" value="1"/>
</dbReference>
<sequence>MCFRWALNLAANWGLDSLVFSSDCQQLVKAFHCPSEFPSLAHIMLDCTQLVNSFRNFSFCFEYRQTNRVAHALAAESHLYKDCEWWGDPPVGILFVENLN</sequence>
<evidence type="ECO:0000259" key="2">
    <source>
        <dbReference type="Pfam" id="PF13456"/>
    </source>
</evidence>
<dbReference type="InterPro" id="IPR052929">
    <property type="entry name" value="RNase_H-like_EbsB-rel"/>
</dbReference>
<evidence type="ECO:0000256" key="1">
    <source>
        <dbReference type="SAM" id="SignalP"/>
    </source>
</evidence>
<dbReference type="EMBL" id="BT133967">
    <property type="protein sequence ID" value="AFK33762.1"/>
    <property type="molecule type" value="mRNA"/>
</dbReference>
<feature type="signal peptide" evidence="1">
    <location>
        <begin position="1"/>
        <end position="21"/>
    </location>
</feature>
<dbReference type="GO" id="GO:0004523">
    <property type="term" value="F:RNA-DNA hybrid ribonuclease activity"/>
    <property type="evidence" value="ECO:0007669"/>
    <property type="project" value="InterPro"/>
</dbReference>
<dbReference type="AlphaFoldDB" id="I3S0H0"/>
<evidence type="ECO:0000313" key="3">
    <source>
        <dbReference type="EMBL" id="AFK33762.1"/>
    </source>
</evidence>
<dbReference type="CDD" id="cd06222">
    <property type="entry name" value="RNase_H_like"/>
    <property type="match status" value="1"/>
</dbReference>
<dbReference type="GO" id="GO:0003676">
    <property type="term" value="F:nucleic acid binding"/>
    <property type="evidence" value="ECO:0007669"/>
    <property type="project" value="InterPro"/>
</dbReference>
<proteinExistence type="evidence at transcript level"/>
<dbReference type="Gene3D" id="3.30.420.10">
    <property type="entry name" value="Ribonuclease H-like superfamily/Ribonuclease H"/>
    <property type="match status" value="1"/>
</dbReference>
<dbReference type="PANTHER" id="PTHR47074:SF11">
    <property type="entry name" value="REVERSE TRANSCRIPTASE-LIKE PROTEIN"/>
    <property type="match status" value="1"/>
</dbReference>